<dbReference type="RefSeq" id="WP_394480348.1">
    <property type="nucleotide sequence ID" value="NZ_JBIGHV010000005.1"/>
</dbReference>
<organism evidence="7 8">
    <name type="scientific">Pelomonas parva</name>
    <dbReference type="NCBI Taxonomy" id="3299032"/>
    <lineage>
        <taxon>Bacteria</taxon>
        <taxon>Pseudomonadati</taxon>
        <taxon>Pseudomonadota</taxon>
        <taxon>Betaproteobacteria</taxon>
        <taxon>Burkholderiales</taxon>
        <taxon>Sphaerotilaceae</taxon>
        <taxon>Roseateles</taxon>
    </lineage>
</organism>
<reference evidence="7 8" key="1">
    <citation type="submission" date="2024-08" db="EMBL/GenBank/DDBJ databases">
        <authorList>
            <person name="Lu H."/>
        </authorList>
    </citation>
    <scope>NUCLEOTIDE SEQUENCE [LARGE SCALE GENOMIC DNA]</scope>
    <source>
        <strain evidence="7 8">LYH14W</strain>
    </source>
</reference>
<feature type="signal peptide" evidence="6">
    <location>
        <begin position="1"/>
        <end position="18"/>
    </location>
</feature>
<comment type="caution">
    <text evidence="7">The sequence shown here is derived from an EMBL/GenBank/DDBJ whole genome shotgun (WGS) entry which is preliminary data.</text>
</comment>
<comment type="similarity">
    <text evidence="2">Belongs to the MipA/OmpV family.</text>
</comment>
<dbReference type="Pfam" id="PF06629">
    <property type="entry name" value="MipA"/>
    <property type="match status" value="1"/>
</dbReference>
<keyword evidence="5" id="KW-0998">Cell outer membrane</keyword>
<comment type="subcellular location">
    <subcellularLocation>
        <location evidence="1">Cell outer membrane</location>
    </subcellularLocation>
</comment>
<dbReference type="EMBL" id="JBIGHV010000005">
    <property type="protein sequence ID" value="MFG6431352.1"/>
    <property type="molecule type" value="Genomic_DNA"/>
</dbReference>
<evidence type="ECO:0000256" key="2">
    <source>
        <dbReference type="ARBA" id="ARBA00005722"/>
    </source>
</evidence>
<evidence type="ECO:0000313" key="7">
    <source>
        <dbReference type="EMBL" id="MFG6431352.1"/>
    </source>
</evidence>
<evidence type="ECO:0000256" key="4">
    <source>
        <dbReference type="ARBA" id="ARBA00023136"/>
    </source>
</evidence>
<keyword evidence="8" id="KW-1185">Reference proteome</keyword>
<evidence type="ECO:0000256" key="5">
    <source>
        <dbReference type="ARBA" id="ARBA00023237"/>
    </source>
</evidence>
<sequence>MRIVLPTLLTAAMALAQAAPAPDDDPDEKTRYLLGASLTVGPEYDGASRQRVRIKPVWAAKLGRFRITTSGGSALLGFGRESAGAGASTQLLKGEKWRLGLSLRIDSGRDSGDARTTRGLPDVRRTLRARLYANYSLAPDWNLGASLSQDVLGRQGGLTAGLDLGWRFYRSAETEWTAGLGVSAADARNLRSYYGVPAAAATDTGLPAYEPGAGLRGAHFGVNFKHALGKHWFVFGGAGTSRLLGPAADSPLVQRPGGSTAAVGVAWRN</sequence>
<name>A0ABW7F7Y2_9BURK</name>
<keyword evidence="3 6" id="KW-0732">Signal</keyword>
<dbReference type="Proteomes" id="UP001606210">
    <property type="component" value="Unassembled WGS sequence"/>
</dbReference>
<feature type="chain" id="PRO_5047345671" evidence="6">
    <location>
        <begin position="19"/>
        <end position="269"/>
    </location>
</feature>
<dbReference type="PANTHER" id="PTHR38776:SF1">
    <property type="entry name" value="MLTA-INTERACTING PROTEIN-RELATED"/>
    <property type="match status" value="1"/>
</dbReference>
<evidence type="ECO:0000256" key="1">
    <source>
        <dbReference type="ARBA" id="ARBA00004442"/>
    </source>
</evidence>
<proteinExistence type="inferred from homology"/>
<gene>
    <name evidence="7" type="ORF">ACG00Y_15590</name>
</gene>
<evidence type="ECO:0000256" key="3">
    <source>
        <dbReference type="ARBA" id="ARBA00022729"/>
    </source>
</evidence>
<protein>
    <submittedName>
        <fullName evidence="7">MipA/OmpV family protein</fullName>
    </submittedName>
</protein>
<dbReference type="PANTHER" id="PTHR38776">
    <property type="entry name" value="MLTA-INTERACTING PROTEIN-RELATED"/>
    <property type="match status" value="1"/>
</dbReference>
<dbReference type="InterPro" id="IPR010583">
    <property type="entry name" value="MipA"/>
</dbReference>
<accession>A0ABW7F7Y2</accession>
<keyword evidence="4" id="KW-0472">Membrane</keyword>
<evidence type="ECO:0000256" key="6">
    <source>
        <dbReference type="SAM" id="SignalP"/>
    </source>
</evidence>
<evidence type="ECO:0000313" key="8">
    <source>
        <dbReference type="Proteomes" id="UP001606210"/>
    </source>
</evidence>